<protein>
    <submittedName>
        <fullName evidence="1">Uncharacterized protein</fullName>
    </submittedName>
</protein>
<proteinExistence type="predicted"/>
<dbReference type="Proteomes" id="UP000076858">
    <property type="component" value="Unassembled WGS sequence"/>
</dbReference>
<keyword evidence="2" id="KW-1185">Reference proteome</keyword>
<reference evidence="1 2" key="1">
    <citation type="submission" date="2016-03" db="EMBL/GenBank/DDBJ databases">
        <title>EvidentialGene: Evidence-directed Construction of Genes on Genomes.</title>
        <authorList>
            <person name="Gilbert D.G."/>
            <person name="Choi J.-H."/>
            <person name="Mockaitis K."/>
            <person name="Colbourne J."/>
            <person name="Pfrender M."/>
        </authorList>
    </citation>
    <scope>NUCLEOTIDE SEQUENCE [LARGE SCALE GENOMIC DNA]</scope>
    <source>
        <strain evidence="1 2">Xinb3</strain>
        <tissue evidence="1">Complete organism</tissue>
    </source>
</reference>
<evidence type="ECO:0000313" key="2">
    <source>
        <dbReference type="Proteomes" id="UP000076858"/>
    </source>
</evidence>
<gene>
    <name evidence="1" type="ORF">APZ42_028142</name>
</gene>
<dbReference type="EMBL" id="LRGB01002374">
    <property type="protein sequence ID" value="KZS08025.1"/>
    <property type="molecule type" value="Genomic_DNA"/>
</dbReference>
<organism evidence="1 2">
    <name type="scientific">Daphnia magna</name>
    <dbReference type="NCBI Taxonomy" id="35525"/>
    <lineage>
        <taxon>Eukaryota</taxon>
        <taxon>Metazoa</taxon>
        <taxon>Ecdysozoa</taxon>
        <taxon>Arthropoda</taxon>
        <taxon>Crustacea</taxon>
        <taxon>Branchiopoda</taxon>
        <taxon>Diplostraca</taxon>
        <taxon>Cladocera</taxon>
        <taxon>Anomopoda</taxon>
        <taxon>Daphniidae</taxon>
        <taxon>Daphnia</taxon>
    </lineage>
</organism>
<feature type="non-terminal residue" evidence="1">
    <location>
        <position position="1"/>
    </location>
</feature>
<evidence type="ECO:0000313" key="1">
    <source>
        <dbReference type="EMBL" id="KZS08025.1"/>
    </source>
</evidence>
<comment type="caution">
    <text evidence="1">The sequence shown here is derived from an EMBL/GenBank/DDBJ whole genome shotgun (WGS) entry which is preliminary data.</text>
</comment>
<sequence>WSDEVRTHAAARIPTHTKKKLFGTLVCYDGNVIPATSLPLLAMHEATLKRVRALFRLQADEGCRNPISLQAAGKSLKLTAVDWELEYQANDWFSFPLFLK</sequence>
<name>A0A164QSR5_9CRUS</name>
<dbReference type="AlphaFoldDB" id="A0A164QSR5"/>
<accession>A0A164QSR5</accession>